<dbReference type="CDD" id="cd01748">
    <property type="entry name" value="GATase1_IGP_Synthase"/>
    <property type="match status" value="1"/>
</dbReference>
<keyword evidence="3 10" id="KW-0028">Amino-acid biosynthesis</keyword>
<evidence type="ECO:0000256" key="3">
    <source>
        <dbReference type="ARBA" id="ARBA00022605"/>
    </source>
</evidence>
<dbReference type="Pfam" id="PF00117">
    <property type="entry name" value="GATase"/>
    <property type="match status" value="1"/>
</dbReference>
<dbReference type="InterPro" id="IPR029062">
    <property type="entry name" value="Class_I_gatase-like"/>
</dbReference>
<comment type="subcellular location">
    <subcellularLocation>
        <location evidence="10">Cytoplasm</location>
    </subcellularLocation>
</comment>
<keyword evidence="13" id="KW-0328">Glycosyltransferase</keyword>
<keyword evidence="4 10" id="KW-0378">Hydrolase</keyword>
<evidence type="ECO:0000256" key="6">
    <source>
        <dbReference type="ARBA" id="ARBA00023102"/>
    </source>
</evidence>
<gene>
    <name evidence="10 13" type="primary">hisH</name>
    <name evidence="13" type="ORF">DF168_02113</name>
</gene>
<comment type="catalytic activity">
    <reaction evidence="9 10">
        <text>L-glutamine + H2O = L-glutamate + NH4(+)</text>
        <dbReference type="Rhea" id="RHEA:15889"/>
        <dbReference type="ChEBI" id="CHEBI:15377"/>
        <dbReference type="ChEBI" id="CHEBI:28938"/>
        <dbReference type="ChEBI" id="CHEBI:29985"/>
        <dbReference type="ChEBI" id="CHEBI:58359"/>
        <dbReference type="EC" id="3.5.1.2"/>
    </reaction>
</comment>
<dbReference type="EC" id="3.5.1.2" evidence="10"/>
<dbReference type="Gene3D" id="3.40.50.880">
    <property type="match status" value="1"/>
</dbReference>
<evidence type="ECO:0000256" key="5">
    <source>
        <dbReference type="ARBA" id="ARBA00022962"/>
    </source>
</evidence>
<reference evidence="13 14" key="1">
    <citation type="submission" date="2018-06" db="EMBL/GenBank/DDBJ databases">
        <title>Draft Genome Sequence of a Novel Marine Bacterium Related to the Verrucomicrobia.</title>
        <authorList>
            <person name="Vosseberg J."/>
            <person name="Martijn J."/>
            <person name="Ettema T.J.G."/>
        </authorList>
    </citation>
    <scope>NUCLEOTIDE SEQUENCE [LARGE SCALE GENOMIC DNA]</scope>
    <source>
        <strain evidence="13">TARA_B100001123</strain>
    </source>
</reference>
<evidence type="ECO:0000256" key="1">
    <source>
        <dbReference type="ARBA" id="ARBA00005091"/>
    </source>
</evidence>
<evidence type="ECO:0000256" key="7">
    <source>
        <dbReference type="ARBA" id="ARBA00023239"/>
    </source>
</evidence>
<evidence type="ECO:0000256" key="11">
    <source>
        <dbReference type="PIRSR" id="PIRSR000495-1"/>
    </source>
</evidence>
<feature type="active site" evidence="10 11">
    <location>
        <position position="183"/>
    </location>
</feature>
<dbReference type="PANTHER" id="PTHR42701:SF1">
    <property type="entry name" value="IMIDAZOLE GLYCEROL PHOSPHATE SYNTHASE SUBUNIT HISH"/>
    <property type="match status" value="1"/>
</dbReference>
<dbReference type="InterPro" id="IPR010139">
    <property type="entry name" value="Imidazole-glycPsynth_HisH"/>
</dbReference>
<dbReference type="EC" id="4.3.2.10" evidence="10"/>
<dbReference type="KEGG" id="mtar:DF168_02113"/>
<name>A0A2Z4AI39_9BACT</name>
<comment type="subunit">
    <text evidence="2 10">Heterodimer of HisH and HisF.</text>
</comment>
<feature type="active site" evidence="10 11">
    <location>
        <position position="185"/>
    </location>
</feature>
<dbReference type="GO" id="GO:0000105">
    <property type="term" value="P:L-histidine biosynthetic process"/>
    <property type="evidence" value="ECO:0007669"/>
    <property type="project" value="UniProtKB-UniRule"/>
</dbReference>
<dbReference type="NCBIfam" id="TIGR01855">
    <property type="entry name" value="IMP_synth_hisH"/>
    <property type="match status" value="1"/>
</dbReference>
<evidence type="ECO:0000256" key="2">
    <source>
        <dbReference type="ARBA" id="ARBA00011152"/>
    </source>
</evidence>
<keyword evidence="10" id="KW-0963">Cytoplasm</keyword>
<dbReference type="PROSITE" id="PS51273">
    <property type="entry name" value="GATASE_TYPE_1"/>
    <property type="match status" value="1"/>
</dbReference>
<evidence type="ECO:0000256" key="4">
    <source>
        <dbReference type="ARBA" id="ARBA00022801"/>
    </source>
</evidence>
<evidence type="ECO:0000259" key="12">
    <source>
        <dbReference type="Pfam" id="PF00117"/>
    </source>
</evidence>
<keyword evidence="5 10" id="KW-0315">Glutamine amidotransferase</keyword>
<organism evidence="13 14">
    <name type="scientific">Candidatus Moanibacter tarae</name>
    <dbReference type="NCBI Taxonomy" id="2200854"/>
    <lineage>
        <taxon>Bacteria</taxon>
        <taxon>Pseudomonadati</taxon>
        <taxon>Verrucomicrobiota</taxon>
        <taxon>Opitutia</taxon>
        <taxon>Puniceicoccales</taxon>
        <taxon>Puniceicoccales incertae sedis</taxon>
        <taxon>Candidatus Moanibacter</taxon>
    </lineage>
</organism>
<evidence type="ECO:0000256" key="8">
    <source>
        <dbReference type="ARBA" id="ARBA00047838"/>
    </source>
</evidence>
<evidence type="ECO:0000256" key="9">
    <source>
        <dbReference type="ARBA" id="ARBA00049534"/>
    </source>
</evidence>
<feature type="domain" description="Glutamine amidotransferase" evidence="12">
    <location>
        <begin position="4"/>
        <end position="196"/>
    </location>
</feature>
<protein>
    <recommendedName>
        <fullName evidence="10">Imidazole glycerol phosphate synthase subunit HisH</fullName>
        <ecNumber evidence="10">4.3.2.10</ecNumber>
    </recommendedName>
    <alternativeName>
        <fullName evidence="10">IGP synthase glutaminase subunit</fullName>
        <ecNumber evidence="10">3.5.1.2</ecNumber>
    </alternativeName>
    <alternativeName>
        <fullName evidence="10">IGP synthase subunit HisH</fullName>
    </alternativeName>
    <alternativeName>
        <fullName evidence="10">ImGP synthase subunit HisH</fullName>
        <shortName evidence="10">IGPS subunit HisH</shortName>
    </alternativeName>
</protein>
<accession>A0A2Z4AI39</accession>
<dbReference type="GO" id="GO:0016829">
    <property type="term" value="F:lyase activity"/>
    <property type="evidence" value="ECO:0007669"/>
    <property type="project" value="UniProtKB-KW"/>
</dbReference>
<dbReference type="PANTHER" id="PTHR42701">
    <property type="entry name" value="IMIDAZOLE GLYCEROL PHOSPHATE SYNTHASE SUBUNIT HISH"/>
    <property type="match status" value="1"/>
</dbReference>
<dbReference type="InterPro" id="IPR017926">
    <property type="entry name" value="GATASE"/>
</dbReference>
<keyword evidence="13" id="KW-0808">Transferase</keyword>
<proteinExistence type="inferred from homology"/>
<evidence type="ECO:0000256" key="10">
    <source>
        <dbReference type="HAMAP-Rule" id="MF_00278"/>
    </source>
</evidence>
<evidence type="ECO:0000313" key="14">
    <source>
        <dbReference type="Proteomes" id="UP000247465"/>
    </source>
</evidence>
<dbReference type="GO" id="GO:0005737">
    <property type="term" value="C:cytoplasm"/>
    <property type="evidence" value="ECO:0007669"/>
    <property type="project" value="UniProtKB-SubCell"/>
</dbReference>
<dbReference type="PIRSF" id="PIRSF000495">
    <property type="entry name" value="Amidotransf_hisH"/>
    <property type="match status" value="1"/>
</dbReference>
<dbReference type="SUPFAM" id="SSF52317">
    <property type="entry name" value="Class I glutamine amidotransferase-like"/>
    <property type="match status" value="1"/>
</dbReference>
<keyword evidence="7 10" id="KW-0456">Lyase</keyword>
<dbReference type="GO" id="GO:0004359">
    <property type="term" value="F:glutaminase activity"/>
    <property type="evidence" value="ECO:0007669"/>
    <property type="project" value="UniProtKB-EC"/>
</dbReference>
<sequence>MISIVDYRAGNLRSVARACREVGANAELVAEPERIATSERIIFPGVGTAESGMRTLRKTGLDEALKSAFASGTPILGICLGAQIILDHSEEGNENCLGLVTGKCRRFSPESSELKVPHIGWNQVVVRQAHPLLDGFPDGAEFYFVNSYYPDPKDTNCVYGESEYGHPFCAMLGRGNLFATQFHLEKSGRWGLDLLKRFTLWDG</sequence>
<dbReference type="HAMAP" id="MF_00278">
    <property type="entry name" value="HisH"/>
    <property type="match status" value="1"/>
</dbReference>
<comment type="catalytic activity">
    <reaction evidence="8 10">
        <text>5-[(5-phospho-1-deoxy-D-ribulos-1-ylimino)methylamino]-1-(5-phospho-beta-D-ribosyl)imidazole-4-carboxamide + L-glutamine = D-erythro-1-(imidazol-4-yl)glycerol 3-phosphate + 5-amino-1-(5-phospho-beta-D-ribosyl)imidazole-4-carboxamide + L-glutamate + H(+)</text>
        <dbReference type="Rhea" id="RHEA:24793"/>
        <dbReference type="ChEBI" id="CHEBI:15378"/>
        <dbReference type="ChEBI" id="CHEBI:29985"/>
        <dbReference type="ChEBI" id="CHEBI:58278"/>
        <dbReference type="ChEBI" id="CHEBI:58359"/>
        <dbReference type="ChEBI" id="CHEBI:58475"/>
        <dbReference type="ChEBI" id="CHEBI:58525"/>
        <dbReference type="EC" id="4.3.2.10"/>
    </reaction>
</comment>
<evidence type="ECO:0000313" key="13">
    <source>
        <dbReference type="EMBL" id="AWT60888.1"/>
    </source>
</evidence>
<dbReference type="AlphaFoldDB" id="A0A2Z4AI39"/>
<dbReference type="UniPathway" id="UPA00031">
    <property type="reaction ID" value="UER00010"/>
</dbReference>
<feature type="active site" description="Nucleophile" evidence="10 11">
    <location>
        <position position="79"/>
    </location>
</feature>
<keyword evidence="6 10" id="KW-0368">Histidine biosynthesis</keyword>
<comment type="pathway">
    <text evidence="1 10">Amino-acid biosynthesis; L-histidine biosynthesis; L-histidine from 5-phospho-alpha-D-ribose 1-diphosphate: step 5/9.</text>
</comment>
<comment type="function">
    <text evidence="10">IGPS catalyzes the conversion of PRFAR and glutamine to IGP, AICAR and glutamate. The HisH subunit catalyzes the hydrolysis of glutamine to glutamate and ammonia as part of the synthesis of IGP and AICAR. The resulting ammonia molecule is channeled to the active site of HisF.</text>
</comment>
<dbReference type="Proteomes" id="UP000247465">
    <property type="component" value="Chromosome"/>
</dbReference>
<dbReference type="EMBL" id="CP029803">
    <property type="protein sequence ID" value="AWT60888.1"/>
    <property type="molecule type" value="Genomic_DNA"/>
</dbReference>
<dbReference type="GO" id="GO:0000107">
    <property type="term" value="F:imidazoleglycerol-phosphate synthase activity"/>
    <property type="evidence" value="ECO:0007669"/>
    <property type="project" value="UniProtKB-UniRule"/>
</dbReference>